<dbReference type="SMART" id="SM01266">
    <property type="entry name" value="Mac"/>
    <property type="match status" value="1"/>
</dbReference>
<organism evidence="8 9">
    <name type="scientific">Mucilaginibacter gossypiicola</name>
    <dbReference type="NCBI Taxonomy" id="551995"/>
    <lineage>
        <taxon>Bacteria</taxon>
        <taxon>Pseudomonadati</taxon>
        <taxon>Bacteroidota</taxon>
        <taxon>Sphingobacteriia</taxon>
        <taxon>Sphingobacteriales</taxon>
        <taxon>Sphingobacteriaceae</taxon>
        <taxon>Mucilaginibacter</taxon>
    </lineage>
</organism>
<dbReference type="RefSeq" id="WP_091216715.1">
    <property type="nucleotide sequence ID" value="NZ_FOCL01000009.1"/>
</dbReference>
<feature type="domain" description="Maltose/galactoside acetyltransferase" evidence="7">
    <location>
        <begin position="5"/>
        <end position="59"/>
    </location>
</feature>
<dbReference type="PROSITE" id="PS00101">
    <property type="entry name" value="HEXAPEP_TRANSFERASES"/>
    <property type="match status" value="1"/>
</dbReference>
<dbReference type="SUPFAM" id="SSF51161">
    <property type="entry name" value="Trimeric LpxA-like enzymes"/>
    <property type="match status" value="1"/>
</dbReference>
<evidence type="ECO:0000313" key="8">
    <source>
        <dbReference type="EMBL" id="SEO57579.1"/>
    </source>
</evidence>
<protein>
    <recommendedName>
        <fullName evidence="6">Nodulation protein L</fullName>
    </recommendedName>
</protein>
<evidence type="ECO:0000256" key="2">
    <source>
        <dbReference type="ARBA" id="ARBA00022679"/>
    </source>
</evidence>
<evidence type="ECO:0000256" key="1">
    <source>
        <dbReference type="ARBA" id="ARBA00007274"/>
    </source>
</evidence>
<evidence type="ECO:0000313" key="9">
    <source>
        <dbReference type="Proteomes" id="UP000198942"/>
    </source>
</evidence>
<dbReference type="Gene3D" id="2.160.10.10">
    <property type="entry name" value="Hexapeptide repeat proteins"/>
    <property type="match status" value="1"/>
</dbReference>
<dbReference type="Proteomes" id="UP000198942">
    <property type="component" value="Unassembled WGS sequence"/>
</dbReference>
<dbReference type="CDD" id="cd03357">
    <property type="entry name" value="LbH_MAT_GAT"/>
    <property type="match status" value="1"/>
</dbReference>
<dbReference type="STRING" id="551995.SAMN05192574_109145"/>
<keyword evidence="3" id="KW-0677">Repeat</keyword>
<sequence length="211" mass="23081">MKSEIQKCLDGEIFNTSDLEIQGIIHSARKFTKAYNQTDSTNLEERGKILTALLGKIGNNVNIDTPFYCDYGRHITIGNNVIININCTLVDCNKIEIGNNVLIASNVQIYTATHPVNAAERLVADWHEESDLPYFRTYALPVKIEDNVWIGGGVIILPGVTIGKNAVIGAGSVVTRSIPENSVAVGNPCRVVRKINKEATGVELKPLNHNV</sequence>
<dbReference type="InterPro" id="IPR051159">
    <property type="entry name" value="Hexapeptide_acetyltransf"/>
</dbReference>
<evidence type="ECO:0000259" key="7">
    <source>
        <dbReference type="SMART" id="SM01266"/>
    </source>
</evidence>
<comment type="function">
    <text evidence="5">Acetyltransferase implicated in the O-acetylation of Nod factors.</text>
</comment>
<name>A0A1H8QTG6_9SPHI</name>
<comment type="similarity">
    <text evidence="1">Belongs to the transferase hexapeptide repeat family.</text>
</comment>
<dbReference type="AlphaFoldDB" id="A0A1H8QTG6"/>
<evidence type="ECO:0000256" key="3">
    <source>
        <dbReference type="ARBA" id="ARBA00022737"/>
    </source>
</evidence>
<dbReference type="InterPro" id="IPR011004">
    <property type="entry name" value="Trimer_LpxA-like_sf"/>
</dbReference>
<keyword evidence="2 8" id="KW-0808">Transferase</keyword>
<reference evidence="9" key="1">
    <citation type="submission" date="2016-10" db="EMBL/GenBank/DDBJ databases">
        <authorList>
            <person name="Varghese N."/>
            <person name="Submissions S."/>
        </authorList>
    </citation>
    <scope>NUCLEOTIDE SEQUENCE [LARGE SCALE GENOMIC DNA]</scope>
    <source>
        <strain evidence="9">Gh-48</strain>
    </source>
</reference>
<evidence type="ECO:0000256" key="4">
    <source>
        <dbReference type="ARBA" id="ARBA00023315"/>
    </source>
</evidence>
<dbReference type="FunFam" id="2.160.10.10:FF:000025">
    <property type="entry name" value="Hexapeptide-repeat containing-acetyltransferase"/>
    <property type="match status" value="1"/>
</dbReference>
<proteinExistence type="inferred from homology"/>
<dbReference type="OrthoDB" id="9814490at2"/>
<dbReference type="Pfam" id="PF12464">
    <property type="entry name" value="Mac"/>
    <property type="match status" value="1"/>
</dbReference>
<accession>A0A1H8QTG6</accession>
<keyword evidence="9" id="KW-1185">Reference proteome</keyword>
<dbReference type="GO" id="GO:0016407">
    <property type="term" value="F:acetyltransferase activity"/>
    <property type="evidence" value="ECO:0007669"/>
    <property type="project" value="InterPro"/>
</dbReference>
<keyword evidence="4" id="KW-0012">Acyltransferase</keyword>
<dbReference type="Pfam" id="PF00132">
    <property type="entry name" value="Hexapep"/>
    <property type="match status" value="1"/>
</dbReference>
<dbReference type="InterPro" id="IPR024688">
    <property type="entry name" value="Mac_dom"/>
</dbReference>
<dbReference type="InterPro" id="IPR001451">
    <property type="entry name" value="Hexapep"/>
</dbReference>
<dbReference type="PANTHER" id="PTHR23416:SF23">
    <property type="entry name" value="ACETYLTRANSFERASE C18B11.09C-RELATED"/>
    <property type="match status" value="1"/>
</dbReference>
<dbReference type="PANTHER" id="PTHR23416">
    <property type="entry name" value="SIALIC ACID SYNTHASE-RELATED"/>
    <property type="match status" value="1"/>
</dbReference>
<dbReference type="EMBL" id="FOCL01000009">
    <property type="protein sequence ID" value="SEO57579.1"/>
    <property type="molecule type" value="Genomic_DNA"/>
</dbReference>
<evidence type="ECO:0000256" key="5">
    <source>
        <dbReference type="ARBA" id="ARBA00055587"/>
    </source>
</evidence>
<gene>
    <name evidence="8" type="ORF">SAMN05192574_109145</name>
</gene>
<evidence type="ECO:0000256" key="6">
    <source>
        <dbReference type="ARBA" id="ARBA00067695"/>
    </source>
</evidence>
<dbReference type="InterPro" id="IPR018357">
    <property type="entry name" value="Hexapep_transf_CS"/>
</dbReference>
<dbReference type="GO" id="GO:0008374">
    <property type="term" value="F:O-acyltransferase activity"/>
    <property type="evidence" value="ECO:0007669"/>
    <property type="project" value="TreeGrafter"/>
</dbReference>